<gene>
    <name evidence="3" type="ordered locus">CENSYa_1981</name>
</gene>
<dbReference type="EMBL" id="DP000238">
    <property type="protein sequence ID" value="ABK78586.1"/>
    <property type="molecule type" value="Genomic_DNA"/>
</dbReference>
<keyword evidence="1" id="KW-0472">Membrane</keyword>
<feature type="transmembrane region" description="Helical" evidence="1">
    <location>
        <begin position="413"/>
        <end position="432"/>
    </location>
</feature>
<feature type="transmembrane region" description="Helical" evidence="1">
    <location>
        <begin position="25"/>
        <end position="47"/>
    </location>
</feature>
<dbReference type="PANTHER" id="PTHR10422:SF18">
    <property type="entry name" value="CYTOCHROME C OXIDASE SUBUNIT 1"/>
    <property type="match status" value="1"/>
</dbReference>
<dbReference type="GO" id="GO:0016020">
    <property type="term" value="C:membrane"/>
    <property type="evidence" value="ECO:0007669"/>
    <property type="project" value="InterPro"/>
</dbReference>
<dbReference type="InterPro" id="IPR023616">
    <property type="entry name" value="Cyt_c_oxase-like_su1_dom"/>
</dbReference>
<feature type="transmembrane region" description="Helical" evidence="1">
    <location>
        <begin position="107"/>
        <end position="127"/>
    </location>
</feature>
<dbReference type="PRINTS" id="PR01165">
    <property type="entry name" value="CYCOXIDASEI"/>
</dbReference>
<name>A0RZ19_CENSY</name>
<feature type="domain" description="Cytochrome oxidase subunit I profile" evidence="2">
    <location>
        <begin position="6"/>
        <end position="508"/>
    </location>
</feature>
<feature type="transmembrane region" description="Helical" evidence="1">
    <location>
        <begin position="147"/>
        <end position="171"/>
    </location>
</feature>
<feature type="transmembrane region" description="Helical" evidence="1">
    <location>
        <begin position="67"/>
        <end position="95"/>
    </location>
</feature>
<feature type="transmembrane region" description="Helical" evidence="1">
    <location>
        <begin position="452"/>
        <end position="473"/>
    </location>
</feature>
<feature type="transmembrane region" description="Helical" evidence="1">
    <location>
        <begin position="232"/>
        <end position="257"/>
    </location>
</feature>
<sequence>MVLELQKPRPIWQIMFSTHHTDVGLLYLISSLGFLFLGGALALLIRAELFFPGTQFIADSMTFNRMFTVHGTTLIFLFILPFASAVGNYFVPIMVRYKDMAYPKLNAIAFWMIPPAGALVWLGFADFSWYATPPYSVISAPGPAADMWIFGLKILGISSILGSINFIVTILKCKHPDMSLGQVPLLAWSYLSSSLIVLVALPTFAAALLMLLTDRLGVSGFFNPAVGGDPIAYAHLFWFTFHPEVYVLVIPAIGMMYEMVPRFSRKPIYSYNSGLFAFVLLTIVGFSSWAHHMFATGMSFTEKTVFMLGTLAAVPASAMHVFNFVATMWNGRIRFDSPMMWSIGGIALFFSAGAGGVLNAAMPLDFTTHDTYWVVGHFHLFVMGTIAFGSIGFFYYMFPFVTGRMYNEKLGKIHFVFSFVGAVLLFFTQHILGIYGMPRRVYDYPPIPEWIAMNQIATVGAMLIGVGMAIFLGNMIHSSAKGKPANMEDPWGIGGRYYYPYQVKNPQH</sequence>
<organism evidence="3 4">
    <name type="scientific">Cenarchaeum symbiosum (strain A)</name>
    <dbReference type="NCBI Taxonomy" id="414004"/>
    <lineage>
        <taxon>Archaea</taxon>
        <taxon>Nitrososphaerota</taxon>
        <taxon>Candidatus Cenarchaeales</taxon>
        <taxon>Candidatus Cenarchaeaceae</taxon>
        <taxon>Candidatus Cenarchaeum</taxon>
    </lineage>
</organism>
<dbReference type="PROSITE" id="PS50855">
    <property type="entry name" value="COX1"/>
    <property type="match status" value="1"/>
</dbReference>
<dbReference type="PANTHER" id="PTHR10422">
    <property type="entry name" value="CYTOCHROME C OXIDASE SUBUNIT 1"/>
    <property type="match status" value="1"/>
</dbReference>
<feature type="transmembrane region" description="Helical" evidence="1">
    <location>
        <begin position="305"/>
        <end position="326"/>
    </location>
</feature>
<dbReference type="PATRIC" id="fig|414004.10.peg.1814"/>
<feature type="transmembrane region" description="Helical" evidence="1">
    <location>
        <begin position="269"/>
        <end position="290"/>
    </location>
</feature>
<dbReference type="Pfam" id="PF00115">
    <property type="entry name" value="COX1"/>
    <property type="match status" value="1"/>
</dbReference>
<dbReference type="InterPro" id="IPR000883">
    <property type="entry name" value="Cyt_C_Oxase_1"/>
</dbReference>
<dbReference type="EC" id="1.9.3.1" evidence="3"/>
<feature type="transmembrane region" description="Helical" evidence="1">
    <location>
        <begin position="378"/>
        <end position="401"/>
    </location>
</feature>
<dbReference type="GO" id="GO:0022904">
    <property type="term" value="P:respiratory electron transport chain"/>
    <property type="evidence" value="ECO:0007669"/>
    <property type="project" value="TreeGrafter"/>
</dbReference>
<evidence type="ECO:0000256" key="1">
    <source>
        <dbReference type="SAM" id="Phobius"/>
    </source>
</evidence>
<dbReference type="KEGG" id="csy:CENSYa_1981"/>
<dbReference type="GO" id="GO:0009060">
    <property type="term" value="P:aerobic respiration"/>
    <property type="evidence" value="ECO:0007669"/>
    <property type="project" value="InterPro"/>
</dbReference>
<dbReference type="Gene3D" id="1.20.210.10">
    <property type="entry name" value="Cytochrome c oxidase-like, subunit I domain"/>
    <property type="match status" value="1"/>
</dbReference>
<dbReference type="SUPFAM" id="SSF81442">
    <property type="entry name" value="Cytochrome c oxidase subunit I-like"/>
    <property type="match status" value="1"/>
</dbReference>
<evidence type="ECO:0000313" key="4">
    <source>
        <dbReference type="Proteomes" id="UP000000758"/>
    </source>
</evidence>
<dbReference type="Proteomes" id="UP000000758">
    <property type="component" value="Chromosome"/>
</dbReference>
<evidence type="ECO:0000259" key="2">
    <source>
        <dbReference type="PROSITE" id="PS50855"/>
    </source>
</evidence>
<dbReference type="EnsemblBacteria" id="ABK78586">
    <property type="protein sequence ID" value="ABK78586"/>
    <property type="gene ID" value="CENSYa_1981"/>
</dbReference>
<accession>A0RZ19</accession>
<keyword evidence="3" id="KW-0560">Oxidoreductase</keyword>
<feature type="transmembrane region" description="Helical" evidence="1">
    <location>
        <begin position="183"/>
        <end position="212"/>
    </location>
</feature>
<dbReference type="AlphaFoldDB" id="A0RZ19"/>
<dbReference type="GO" id="GO:0020037">
    <property type="term" value="F:heme binding"/>
    <property type="evidence" value="ECO:0007669"/>
    <property type="project" value="InterPro"/>
</dbReference>
<dbReference type="GO" id="GO:0016491">
    <property type="term" value="F:oxidoreductase activity"/>
    <property type="evidence" value="ECO:0007669"/>
    <property type="project" value="UniProtKB-KW"/>
</dbReference>
<keyword evidence="1" id="KW-1133">Transmembrane helix</keyword>
<dbReference type="HOGENOM" id="CLU_011899_7_3_2"/>
<proteinExistence type="predicted"/>
<dbReference type="InterPro" id="IPR036927">
    <property type="entry name" value="Cyt_c_oxase-like_su1_sf"/>
</dbReference>
<reference evidence="3 4" key="1">
    <citation type="journal article" date="2006" name="Proc. Natl. Acad. Sci. U.S.A.">
        <title>Genomic analysis of the uncultivated marine crenarchaeote Cenarchaeum symbiosum.</title>
        <authorList>
            <person name="Hallam S.J."/>
            <person name="Konstantinidis K.T."/>
            <person name="Putnam N."/>
            <person name="Schleper C."/>
            <person name="Watanabe Y."/>
            <person name="Sugahara J."/>
            <person name="Preston C."/>
            <person name="de la Torre J."/>
            <person name="Richardson P.M."/>
            <person name="DeLong E.F."/>
        </authorList>
    </citation>
    <scope>NUCLEOTIDE SEQUENCE [LARGE SCALE GENOMIC DNA]</scope>
    <source>
        <strain evidence="4">A</strain>
    </source>
</reference>
<dbReference type="GO" id="GO:0004129">
    <property type="term" value="F:cytochrome-c oxidase activity"/>
    <property type="evidence" value="ECO:0007669"/>
    <property type="project" value="InterPro"/>
</dbReference>
<keyword evidence="1" id="KW-0812">Transmembrane</keyword>
<protein>
    <submittedName>
        <fullName evidence="3">Heme/copper-type cytochrome/quinol oxidase, subunit 1</fullName>
        <ecNumber evidence="3">1.9.3.1</ecNumber>
    </submittedName>
</protein>
<evidence type="ECO:0000313" key="3">
    <source>
        <dbReference type="EMBL" id="ABK78586.1"/>
    </source>
</evidence>
<dbReference type="GO" id="GO:0015990">
    <property type="term" value="P:electron transport coupled proton transport"/>
    <property type="evidence" value="ECO:0007669"/>
    <property type="project" value="TreeGrafter"/>
</dbReference>
<keyword evidence="4" id="KW-1185">Reference proteome</keyword>
<feature type="transmembrane region" description="Helical" evidence="1">
    <location>
        <begin position="338"/>
        <end position="358"/>
    </location>
</feature>
<dbReference type="STRING" id="414004.CENSYa_1981"/>